<keyword evidence="6" id="KW-0408">Iron</keyword>
<organism evidence="9">
    <name type="scientific">Tanacetum cinerariifolium</name>
    <name type="common">Dalmatian daisy</name>
    <name type="synonym">Chrysanthemum cinerariifolium</name>
    <dbReference type="NCBI Taxonomy" id="118510"/>
    <lineage>
        <taxon>Eukaryota</taxon>
        <taxon>Viridiplantae</taxon>
        <taxon>Streptophyta</taxon>
        <taxon>Embryophyta</taxon>
        <taxon>Tracheophyta</taxon>
        <taxon>Spermatophyta</taxon>
        <taxon>Magnoliopsida</taxon>
        <taxon>eudicotyledons</taxon>
        <taxon>Gunneridae</taxon>
        <taxon>Pentapetalae</taxon>
        <taxon>asterids</taxon>
        <taxon>campanulids</taxon>
        <taxon>Asterales</taxon>
        <taxon>Asteraceae</taxon>
        <taxon>Asteroideae</taxon>
        <taxon>Anthemideae</taxon>
        <taxon>Anthemidinae</taxon>
        <taxon>Tanacetum</taxon>
    </lineage>
</organism>
<dbReference type="GO" id="GO:0016491">
    <property type="term" value="F:oxidoreductase activity"/>
    <property type="evidence" value="ECO:0007669"/>
    <property type="project" value="UniProtKB-KW"/>
</dbReference>
<gene>
    <name evidence="9" type="ORF">Tci_871105</name>
</gene>
<evidence type="ECO:0000256" key="7">
    <source>
        <dbReference type="ARBA" id="ARBA00023014"/>
    </source>
</evidence>
<evidence type="ECO:0000256" key="2">
    <source>
        <dbReference type="ARBA" id="ARBA00005096"/>
    </source>
</evidence>
<dbReference type="GO" id="GO:0051536">
    <property type="term" value="F:iron-sulfur cluster binding"/>
    <property type="evidence" value="ECO:0007669"/>
    <property type="project" value="UniProtKB-KW"/>
</dbReference>
<keyword evidence="5" id="KW-0560">Oxidoreductase</keyword>
<feature type="domain" description="FAD/NAD(P)-binding" evidence="8">
    <location>
        <begin position="87"/>
        <end position="188"/>
    </location>
</feature>
<feature type="non-terminal residue" evidence="9">
    <location>
        <position position="1"/>
    </location>
</feature>
<dbReference type="EMBL" id="BKCJ011176416">
    <property type="protein sequence ID" value="GFC99135.1"/>
    <property type="molecule type" value="Genomic_DNA"/>
</dbReference>
<evidence type="ECO:0000259" key="8">
    <source>
        <dbReference type="Pfam" id="PF07992"/>
    </source>
</evidence>
<evidence type="ECO:0000256" key="3">
    <source>
        <dbReference type="ARBA" id="ARBA00022617"/>
    </source>
</evidence>
<keyword evidence="4" id="KW-0479">Metal-binding</keyword>
<dbReference type="Gene3D" id="3.50.50.60">
    <property type="entry name" value="FAD/NAD(P)-binding domain"/>
    <property type="match status" value="2"/>
</dbReference>
<evidence type="ECO:0000256" key="5">
    <source>
        <dbReference type="ARBA" id="ARBA00023002"/>
    </source>
</evidence>
<dbReference type="InterPro" id="IPR052034">
    <property type="entry name" value="NasD-like"/>
</dbReference>
<dbReference type="GO" id="GO:0046872">
    <property type="term" value="F:metal ion binding"/>
    <property type="evidence" value="ECO:0007669"/>
    <property type="project" value="UniProtKB-KW"/>
</dbReference>
<evidence type="ECO:0000256" key="6">
    <source>
        <dbReference type="ARBA" id="ARBA00023004"/>
    </source>
</evidence>
<reference evidence="9" key="1">
    <citation type="journal article" date="2019" name="Sci. Rep.">
        <title>Draft genome of Tanacetum cinerariifolium, the natural source of mosquito coil.</title>
        <authorList>
            <person name="Yamashiro T."/>
            <person name="Shiraishi A."/>
            <person name="Satake H."/>
            <person name="Nakayama K."/>
        </authorList>
    </citation>
    <scope>NUCLEOTIDE SEQUENCE</scope>
</reference>
<keyword evidence="3" id="KW-0349">Heme</keyword>
<evidence type="ECO:0000256" key="1">
    <source>
        <dbReference type="ARBA" id="ARBA00001929"/>
    </source>
</evidence>
<dbReference type="Pfam" id="PF07992">
    <property type="entry name" value="Pyr_redox_2"/>
    <property type="match status" value="1"/>
</dbReference>
<comment type="pathway">
    <text evidence="2">Nitrogen metabolism; nitrate reduction (assimilation).</text>
</comment>
<proteinExistence type="predicted"/>
<protein>
    <submittedName>
        <fullName evidence="9">Nitrite reductase [NAD(P)H]-like</fullName>
    </submittedName>
</protein>
<keyword evidence="7" id="KW-0411">Iron-sulfur</keyword>
<sequence length="213" mass="22984">LIVVGNGMVGHHCVEQLIAAGALERYRIHVFGEEGQRAYDRVHLSEYFGGRDAESLALSAASLYEHPGLTLHLGVPVLEIDRGRRELDDFGGAALKARIEALGVGVHLSRATQSISAGEEYRYRMNFAGEEFLETDLIVFSAGIRPQDALARQCELALGPRGGIAIDEHCRTSDADIFAIGECAAWNGSVFGLVAPGYQMARNVAAQLCDQDA</sequence>
<dbReference type="InterPro" id="IPR036188">
    <property type="entry name" value="FAD/NAD-bd_sf"/>
</dbReference>
<dbReference type="PANTHER" id="PTHR43809:SF1">
    <property type="entry name" value="NITRITE REDUCTASE (NADH) LARGE SUBUNIT"/>
    <property type="match status" value="1"/>
</dbReference>
<accession>A0A699SR17</accession>
<evidence type="ECO:0000256" key="4">
    <source>
        <dbReference type="ARBA" id="ARBA00022723"/>
    </source>
</evidence>
<dbReference type="AlphaFoldDB" id="A0A699SR17"/>
<dbReference type="PANTHER" id="PTHR43809">
    <property type="entry name" value="NITRITE REDUCTASE (NADH) LARGE SUBUNIT"/>
    <property type="match status" value="1"/>
</dbReference>
<dbReference type="SUPFAM" id="SSF51905">
    <property type="entry name" value="FAD/NAD(P)-binding domain"/>
    <property type="match status" value="1"/>
</dbReference>
<evidence type="ECO:0000313" key="9">
    <source>
        <dbReference type="EMBL" id="GFC99135.1"/>
    </source>
</evidence>
<comment type="caution">
    <text evidence="9">The sequence shown here is derived from an EMBL/GenBank/DDBJ whole genome shotgun (WGS) entry which is preliminary data.</text>
</comment>
<name>A0A699SR17_TANCI</name>
<feature type="non-terminal residue" evidence="9">
    <location>
        <position position="213"/>
    </location>
</feature>
<comment type="cofactor">
    <cofactor evidence="1">
        <name>siroheme</name>
        <dbReference type="ChEBI" id="CHEBI:60052"/>
    </cofactor>
</comment>
<dbReference type="InterPro" id="IPR023753">
    <property type="entry name" value="FAD/NAD-binding_dom"/>
</dbReference>